<feature type="compositionally biased region" description="Acidic residues" evidence="1">
    <location>
        <begin position="207"/>
        <end position="224"/>
    </location>
</feature>
<gene>
    <name evidence="2" type="ORF">ASPZODRAFT_139261</name>
</gene>
<feature type="region of interest" description="Disordered" evidence="1">
    <location>
        <begin position="617"/>
        <end position="654"/>
    </location>
</feature>
<dbReference type="GeneID" id="34611003"/>
<keyword evidence="3" id="KW-1185">Reference proteome</keyword>
<evidence type="ECO:0000313" key="3">
    <source>
        <dbReference type="Proteomes" id="UP000184188"/>
    </source>
</evidence>
<feature type="region of interest" description="Disordered" evidence="1">
    <location>
        <begin position="155"/>
        <end position="176"/>
    </location>
</feature>
<dbReference type="RefSeq" id="XP_022584426.1">
    <property type="nucleotide sequence ID" value="XM_022724538.1"/>
</dbReference>
<organism evidence="2 3">
    <name type="scientific">Penicilliopsis zonata CBS 506.65</name>
    <dbReference type="NCBI Taxonomy" id="1073090"/>
    <lineage>
        <taxon>Eukaryota</taxon>
        <taxon>Fungi</taxon>
        <taxon>Dikarya</taxon>
        <taxon>Ascomycota</taxon>
        <taxon>Pezizomycotina</taxon>
        <taxon>Eurotiomycetes</taxon>
        <taxon>Eurotiomycetidae</taxon>
        <taxon>Eurotiales</taxon>
        <taxon>Aspergillaceae</taxon>
        <taxon>Penicilliopsis</taxon>
    </lineage>
</organism>
<proteinExistence type="predicted"/>
<reference evidence="3" key="1">
    <citation type="journal article" date="2017" name="Genome Biol.">
        <title>Comparative genomics reveals high biological diversity and specific adaptations in the industrially and medically important fungal genus Aspergillus.</title>
        <authorList>
            <person name="de Vries R.P."/>
            <person name="Riley R."/>
            <person name="Wiebenga A."/>
            <person name="Aguilar-Osorio G."/>
            <person name="Amillis S."/>
            <person name="Uchima C.A."/>
            <person name="Anderluh G."/>
            <person name="Asadollahi M."/>
            <person name="Askin M."/>
            <person name="Barry K."/>
            <person name="Battaglia E."/>
            <person name="Bayram O."/>
            <person name="Benocci T."/>
            <person name="Braus-Stromeyer S.A."/>
            <person name="Caldana C."/>
            <person name="Canovas D."/>
            <person name="Cerqueira G.C."/>
            <person name="Chen F."/>
            <person name="Chen W."/>
            <person name="Choi C."/>
            <person name="Clum A."/>
            <person name="Dos Santos R.A."/>
            <person name="Damasio A.R."/>
            <person name="Diallinas G."/>
            <person name="Emri T."/>
            <person name="Fekete E."/>
            <person name="Flipphi M."/>
            <person name="Freyberg S."/>
            <person name="Gallo A."/>
            <person name="Gournas C."/>
            <person name="Habgood R."/>
            <person name="Hainaut M."/>
            <person name="Harispe M.L."/>
            <person name="Henrissat B."/>
            <person name="Hilden K.S."/>
            <person name="Hope R."/>
            <person name="Hossain A."/>
            <person name="Karabika E."/>
            <person name="Karaffa L."/>
            <person name="Karanyi Z."/>
            <person name="Krasevec N."/>
            <person name="Kuo A."/>
            <person name="Kusch H."/>
            <person name="LaButti K."/>
            <person name="Lagendijk E.L."/>
            <person name="Lapidus A."/>
            <person name="Levasseur A."/>
            <person name="Lindquist E."/>
            <person name="Lipzen A."/>
            <person name="Logrieco A.F."/>
            <person name="MacCabe A."/>
            <person name="Maekelae M.R."/>
            <person name="Malavazi I."/>
            <person name="Melin P."/>
            <person name="Meyer V."/>
            <person name="Mielnichuk N."/>
            <person name="Miskei M."/>
            <person name="Molnar A.P."/>
            <person name="Mule G."/>
            <person name="Ngan C.Y."/>
            <person name="Orejas M."/>
            <person name="Orosz E."/>
            <person name="Ouedraogo J.P."/>
            <person name="Overkamp K.M."/>
            <person name="Park H.-S."/>
            <person name="Perrone G."/>
            <person name="Piumi F."/>
            <person name="Punt P.J."/>
            <person name="Ram A.F."/>
            <person name="Ramon A."/>
            <person name="Rauscher S."/>
            <person name="Record E."/>
            <person name="Riano-Pachon D.M."/>
            <person name="Robert V."/>
            <person name="Roehrig J."/>
            <person name="Ruller R."/>
            <person name="Salamov A."/>
            <person name="Salih N.S."/>
            <person name="Samson R.A."/>
            <person name="Sandor E."/>
            <person name="Sanguinetti M."/>
            <person name="Schuetze T."/>
            <person name="Sepcic K."/>
            <person name="Shelest E."/>
            <person name="Sherlock G."/>
            <person name="Sophianopoulou V."/>
            <person name="Squina F.M."/>
            <person name="Sun H."/>
            <person name="Susca A."/>
            <person name="Todd R.B."/>
            <person name="Tsang A."/>
            <person name="Unkles S.E."/>
            <person name="van de Wiele N."/>
            <person name="van Rossen-Uffink D."/>
            <person name="Oliveira J.V."/>
            <person name="Vesth T.C."/>
            <person name="Visser J."/>
            <person name="Yu J.-H."/>
            <person name="Zhou M."/>
            <person name="Andersen M.R."/>
            <person name="Archer D.B."/>
            <person name="Baker S.E."/>
            <person name="Benoit I."/>
            <person name="Brakhage A.A."/>
            <person name="Braus G.H."/>
            <person name="Fischer R."/>
            <person name="Frisvad J.C."/>
            <person name="Goldman G.H."/>
            <person name="Houbraken J."/>
            <person name="Oakley B."/>
            <person name="Pocsi I."/>
            <person name="Scazzocchio C."/>
            <person name="Seiboth B."/>
            <person name="vanKuyk P.A."/>
            <person name="Wortman J."/>
            <person name="Dyer P.S."/>
            <person name="Grigoriev I.V."/>
        </authorList>
    </citation>
    <scope>NUCLEOTIDE SEQUENCE [LARGE SCALE GENOMIC DNA]</scope>
    <source>
        <strain evidence="3">CBS 506.65</strain>
    </source>
</reference>
<feature type="region of interest" description="Disordered" evidence="1">
    <location>
        <begin position="426"/>
        <end position="460"/>
    </location>
</feature>
<dbReference type="EMBL" id="KV878337">
    <property type="protein sequence ID" value="OJJ49916.1"/>
    <property type="molecule type" value="Genomic_DNA"/>
</dbReference>
<feature type="compositionally biased region" description="Polar residues" evidence="1">
    <location>
        <begin position="426"/>
        <end position="453"/>
    </location>
</feature>
<evidence type="ECO:0000313" key="2">
    <source>
        <dbReference type="EMBL" id="OJJ49916.1"/>
    </source>
</evidence>
<dbReference type="AlphaFoldDB" id="A0A1L9SS16"/>
<name>A0A1L9SS16_9EURO</name>
<accession>A0A1L9SS16</accession>
<feature type="region of interest" description="Disordered" evidence="1">
    <location>
        <begin position="755"/>
        <end position="802"/>
    </location>
</feature>
<feature type="compositionally biased region" description="Low complexity" evidence="1">
    <location>
        <begin position="617"/>
        <end position="650"/>
    </location>
</feature>
<dbReference type="OrthoDB" id="5378502at2759"/>
<feature type="compositionally biased region" description="Polar residues" evidence="1">
    <location>
        <begin position="768"/>
        <end position="787"/>
    </location>
</feature>
<sequence>MPLPPPREFPVITLSFCFCFRVAPHWRSSSIPHLATALREGPAPPLIYLPSFKKHVPSTLGLLPSDPVLTASTFCSRPACSTASMRLRQEIRPPQRLEDELASSSPISNRSYRFHHALRPRHQPLPISYVDFNPNLPPAVFPTLELPQALTPVNQENGDAQDRTPVMTSQGIQRGDQELDDILESDWMGFDSEVPNDVDPSLASSPEDCDSSVDWSDSDSEWDTTAECNPIDDPRWSDLSVRLQVEIFENLLQVYTEKAVFKKLGLNGDAMREIHEHRSLRNKQIRHENKMLGKMRTKQLNALLQLDNSERKLHRVPPQLVFRKISRQQTRKIKDLTEFDWQLCQAGELYTARRYLELREIDPKHVGTWTNNVVNMQTPRENNKFDALFEWKEFVLDESLDPIFEETPRAQEPTVFDYEIDSQRTISESPNTQNGDSASCSPNVSNPNPQENSRPILDTLGGRGYTENYVAGRPLSIMGIPRKSTLRADPNYEAGLGLDFKIQGDNLYSPTTGLLRLQIGPQGEAFLNTVDGGEQPSSGLAPDGSTDTIHDHGLEPVLDDSPGTISAGFRWISLSPSPLDKMRLNRSPSPLTVDTHLLTIHPEPVIRSSSLLGWPNQSLARTSRQSARSRQSRVRTSQSTTKPSQSTGQSGRLEHAIGQVIDKPIIRKLPPLGIFHPPRRLDIKSLADLAAKSRLNPDRRARDSSDTSLSFREATSSMRYRQKIEEARIQSERERMEKREREEGVAPTVLPRLVDNEDWKPGRPLTRISWTPSPQRGSQSSLKTSELFSGKRKERPGFFVPPGSNLTWGSPLEPVILRPQVSGVQVPNAPVLAAQLPHTLAPSATVPSADDLPVNEMNIREPVAEWNEIPTLFDEDPFSQFQFHGDEVMFEDEAAVEKEILEQDDREWMSWINRPASWSPDETSGDHSQQW</sequence>
<dbReference type="VEuPathDB" id="FungiDB:ASPZODRAFT_139261"/>
<dbReference type="STRING" id="1073090.A0A1L9SS16"/>
<evidence type="ECO:0000256" key="1">
    <source>
        <dbReference type="SAM" id="MobiDB-lite"/>
    </source>
</evidence>
<protein>
    <submittedName>
        <fullName evidence="2">Uncharacterized protein</fullName>
    </submittedName>
</protein>
<feature type="region of interest" description="Disordered" evidence="1">
    <location>
        <begin position="189"/>
        <end position="230"/>
    </location>
</feature>
<dbReference type="Proteomes" id="UP000184188">
    <property type="component" value="Unassembled WGS sequence"/>
</dbReference>